<proteinExistence type="inferred from homology"/>
<organism evidence="4 5">
    <name type="scientific">Pricia antarctica</name>
    <dbReference type="NCBI Taxonomy" id="641691"/>
    <lineage>
        <taxon>Bacteria</taxon>
        <taxon>Pseudomonadati</taxon>
        <taxon>Bacteroidota</taxon>
        <taxon>Flavobacteriia</taxon>
        <taxon>Flavobacteriales</taxon>
        <taxon>Flavobacteriaceae</taxon>
        <taxon>Pricia</taxon>
    </lineage>
</organism>
<dbReference type="CDD" id="cd05121">
    <property type="entry name" value="ABC1_ADCK3-like"/>
    <property type="match status" value="1"/>
</dbReference>
<gene>
    <name evidence="4" type="ORF">SAMN05421636_104418</name>
</gene>
<comment type="similarity">
    <text evidence="1">Belongs to the protein kinase superfamily. ADCK protein kinase family.</text>
</comment>
<dbReference type="RefSeq" id="WP_091868084.1">
    <property type="nucleotide sequence ID" value="NZ_FNAO01000004.1"/>
</dbReference>
<feature type="transmembrane region" description="Helical" evidence="2">
    <location>
        <begin position="529"/>
        <end position="555"/>
    </location>
</feature>
<dbReference type="InterPro" id="IPR050154">
    <property type="entry name" value="UbiB_kinase"/>
</dbReference>
<dbReference type="SUPFAM" id="SSF56112">
    <property type="entry name" value="Protein kinase-like (PK-like)"/>
    <property type="match status" value="1"/>
</dbReference>
<dbReference type="PANTHER" id="PTHR10566:SF113">
    <property type="entry name" value="PROTEIN ACTIVITY OF BC1 COMPLEX KINASE 7, CHLOROPLASTIC"/>
    <property type="match status" value="1"/>
</dbReference>
<evidence type="ECO:0000313" key="4">
    <source>
        <dbReference type="EMBL" id="SDE34330.1"/>
    </source>
</evidence>
<keyword evidence="5" id="KW-1185">Reference proteome</keyword>
<dbReference type="Pfam" id="PF03109">
    <property type="entry name" value="ABC1"/>
    <property type="match status" value="1"/>
</dbReference>
<dbReference type="OrthoDB" id="9795390at2"/>
<evidence type="ECO:0000256" key="1">
    <source>
        <dbReference type="ARBA" id="ARBA00009670"/>
    </source>
</evidence>
<evidence type="ECO:0000313" key="5">
    <source>
        <dbReference type="Proteomes" id="UP000199109"/>
    </source>
</evidence>
<keyword evidence="2" id="KW-1133">Transmembrane helix</keyword>
<protein>
    <submittedName>
        <fullName evidence="4">Ubiquinone biosynthesis protein</fullName>
    </submittedName>
</protein>
<dbReference type="Proteomes" id="UP000199109">
    <property type="component" value="Unassembled WGS sequence"/>
</dbReference>
<dbReference type="Gene3D" id="1.10.510.10">
    <property type="entry name" value="Transferase(Phosphotransferase) domain 1"/>
    <property type="match status" value="1"/>
</dbReference>
<evidence type="ECO:0000256" key="2">
    <source>
        <dbReference type="SAM" id="Phobius"/>
    </source>
</evidence>
<evidence type="ECO:0000259" key="3">
    <source>
        <dbReference type="Pfam" id="PF03109"/>
    </source>
</evidence>
<sequence>MLGLKLPKKQHLRRYYSVFGVLAKYGFEDVMASNTVKKLIPRNYLKKHPDTEKLLSLSTFERIRMVLEELGPTYVKMGQLVSNREDLLPPELIEELEKLQDQVPALKNFEVEKVVAETLKINCADHFRSIEPEPLAAASLAQVHGAQLHNGDRVALKIQRPGIVEVIASDIGIMKDLAENLEKYSAEIQAFQPVQLIASFEKSIKEELSFLKEMDHMQRFSSNFKGNNDIYVPKIYRILSNDHLICMEFVNGIKVSELDKLLASKIDSKKVAKLGVDLYLEQVLEHGFFHADPHPGNIFVLPDTEQICFIDFGMMGTIMPNDKDALIGLMDSFLKKDARKIIPILEKIAVKSTIPDYKKLEYDLYELMEGVSNTSIKNIKLGTTLTQFKNVLYENEIILPHYLYMLIRALVIIEGVGLKLDPQFNITDNLKPYLTKITRKRISLKHIFKKNVIRFQEYNALLDTLPDDINDIVHKIKNGKLVIVHEHKGLNEFRNSLKTAFNRLVYAVIIAALSIGSALLVIADMPPKIHGIPILGAIGFVLSAVLGFFILISIFRNKGGKASDM</sequence>
<dbReference type="InterPro" id="IPR011009">
    <property type="entry name" value="Kinase-like_dom_sf"/>
</dbReference>
<dbReference type="EMBL" id="FNAO01000004">
    <property type="protein sequence ID" value="SDE34330.1"/>
    <property type="molecule type" value="Genomic_DNA"/>
</dbReference>
<dbReference type="AlphaFoldDB" id="A0A1G7C6C2"/>
<keyword evidence="2" id="KW-0812">Transmembrane</keyword>
<dbReference type="STRING" id="641691.SAMN05421636_104418"/>
<feature type="transmembrane region" description="Helical" evidence="2">
    <location>
        <begin position="504"/>
        <end position="523"/>
    </location>
</feature>
<dbReference type="PANTHER" id="PTHR10566">
    <property type="entry name" value="CHAPERONE-ACTIVITY OF BC1 COMPLEX CABC1 -RELATED"/>
    <property type="match status" value="1"/>
</dbReference>
<keyword evidence="4" id="KW-0830">Ubiquinone</keyword>
<name>A0A1G7C6C2_9FLAO</name>
<accession>A0A1G7C6C2</accession>
<dbReference type="InterPro" id="IPR004147">
    <property type="entry name" value="ABC1_dom"/>
</dbReference>
<reference evidence="4 5" key="1">
    <citation type="submission" date="2016-10" db="EMBL/GenBank/DDBJ databases">
        <authorList>
            <person name="de Groot N.N."/>
        </authorList>
    </citation>
    <scope>NUCLEOTIDE SEQUENCE [LARGE SCALE GENOMIC DNA]</scope>
    <source>
        <strain evidence="4 5">DSM 23421</strain>
    </source>
</reference>
<keyword evidence="2" id="KW-0472">Membrane</keyword>
<feature type="domain" description="ABC1 atypical kinase-like" evidence="3">
    <location>
        <begin position="98"/>
        <end position="342"/>
    </location>
</feature>